<evidence type="ECO:0000313" key="3">
    <source>
        <dbReference type="EMBL" id="SZX65337.1"/>
    </source>
</evidence>
<dbReference type="EMBL" id="FNXT01000617">
    <property type="protein sequence ID" value="SZX65337.1"/>
    <property type="molecule type" value="Genomic_DNA"/>
</dbReference>
<gene>
    <name evidence="3" type="ORF">BQ4739_LOCUS5775</name>
</gene>
<feature type="compositionally biased region" description="Polar residues" evidence="2">
    <location>
        <begin position="359"/>
        <end position="369"/>
    </location>
</feature>
<accession>A0A383VII1</accession>
<protein>
    <submittedName>
        <fullName evidence="3">Uncharacterized protein</fullName>
    </submittedName>
</protein>
<evidence type="ECO:0000313" key="4">
    <source>
        <dbReference type="Proteomes" id="UP000256970"/>
    </source>
</evidence>
<keyword evidence="4" id="KW-1185">Reference proteome</keyword>
<dbReference type="Proteomes" id="UP000256970">
    <property type="component" value="Unassembled WGS sequence"/>
</dbReference>
<feature type="compositionally biased region" description="Low complexity" evidence="2">
    <location>
        <begin position="118"/>
        <end position="161"/>
    </location>
</feature>
<dbReference type="AlphaFoldDB" id="A0A383VII1"/>
<feature type="coiled-coil region" evidence="1">
    <location>
        <begin position="30"/>
        <end position="57"/>
    </location>
</feature>
<reference evidence="3 4" key="1">
    <citation type="submission" date="2016-10" db="EMBL/GenBank/DDBJ databases">
        <authorList>
            <person name="Cai Z."/>
        </authorList>
    </citation>
    <scope>NUCLEOTIDE SEQUENCE [LARGE SCALE GENOMIC DNA]</scope>
</reference>
<feature type="region of interest" description="Disordered" evidence="2">
    <location>
        <begin position="354"/>
        <end position="395"/>
    </location>
</feature>
<proteinExistence type="predicted"/>
<name>A0A383VII1_TETOB</name>
<evidence type="ECO:0000256" key="1">
    <source>
        <dbReference type="SAM" id="Coils"/>
    </source>
</evidence>
<organism evidence="3 4">
    <name type="scientific">Tetradesmus obliquus</name>
    <name type="common">Green alga</name>
    <name type="synonym">Acutodesmus obliquus</name>
    <dbReference type="NCBI Taxonomy" id="3088"/>
    <lineage>
        <taxon>Eukaryota</taxon>
        <taxon>Viridiplantae</taxon>
        <taxon>Chlorophyta</taxon>
        <taxon>core chlorophytes</taxon>
        <taxon>Chlorophyceae</taxon>
        <taxon>CS clade</taxon>
        <taxon>Sphaeropleales</taxon>
        <taxon>Scenedesmaceae</taxon>
        <taxon>Tetradesmus</taxon>
    </lineage>
</organism>
<sequence length="501" mass="53237">MDPPFERPAKGMRKGFPVYGSRSCRGSRLVRELQQRVEQRTAELHDLTAQNNSLKQRQELLFTSIGQQADVLHYASKIIELLQQTSSADCAHAQATAAALVYEHKAQQLLSELQATKTSSSSSADISSSNSGNGASPSSSAASEEANTAADPDAAAAAAVPASPPASAPASSTPQEPYTTQLLREVFTPDRVLQAQAMGLQELVALFKSLSFRMAFQLGLPESRAALLSGSLESSLHEYASINMLCHIACPKTLWQAVTLNMETMEQALPGPDHWESVSSKMDPTEEQVSQLALGFEVYSRKRSAIIAELEQMVQQVHLMVWPQAGKEAAAAAAAATVAQVAAAAAPTPADLQQLPAPSFSSNCSSGTAANADGSSGSSELMAAAAGSSSSGGNESLARQQSLQSLLVNLEASEQLLQLLKDVDQRVQMLMTIECNLTFSWINTMDMRRMAIAVVQSYPFMVMPIPLCELAAQQHVLMQEEAAAATAAKKGAAAKRQQSAD</sequence>
<feature type="region of interest" description="Disordered" evidence="2">
    <location>
        <begin position="117"/>
        <end position="176"/>
    </location>
</feature>
<keyword evidence="1" id="KW-0175">Coiled coil</keyword>
<evidence type="ECO:0000256" key="2">
    <source>
        <dbReference type="SAM" id="MobiDB-lite"/>
    </source>
</evidence>
<feature type="compositionally biased region" description="Low complexity" evidence="2">
    <location>
        <begin position="374"/>
        <end position="395"/>
    </location>
</feature>